<dbReference type="eggNOG" id="KOG1515">
    <property type="taxonomic scope" value="Eukaryota"/>
</dbReference>
<organism evidence="2 3">
    <name type="scientific">Nelumbo nucifera</name>
    <name type="common">Sacred lotus</name>
    <dbReference type="NCBI Taxonomy" id="4432"/>
    <lineage>
        <taxon>Eukaryota</taxon>
        <taxon>Viridiplantae</taxon>
        <taxon>Streptophyta</taxon>
        <taxon>Embryophyta</taxon>
        <taxon>Tracheophyta</taxon>
        <taxon>Spermatophyta</taxon>
        <taxon>Magnoliopsida</taxon>
        <taxon>Proteales</taxon>
        <taxon>Nelumbonaceae</taxon>
        <taxon>Nelumbo</taxon>
    </lineage>
</organism>
<dbReference type="SUPFAM" id="SSF53474">
    <property type="entry name" value="alpha/beta-Hydrolases"/>
    <property type="match status" value="1"/>
</dbReference>
<dbReference type="PANTHER" id="PTHR23024:SF546">
    <property type="entry name" value="CARBOXYLESTERASE 120-RELATED"/>
    <property type="match status" value="1"/>
</dbReference>
<gene>
    <name evidence="3" type="primary">LOC104609411</name>
</gene>
<dbReference type="PANTHER" id="PTHR23024">
    <property type="entry name" value="ARYLACETAMIDE DEACETYLASE"/>
    <property type="match status" value="1"/>
</dbReference>
<protein>
    <submittedName>
        <fullName evidence="3">Carboxylesterase 1-like</fullName>
    </submittedName>
</protein>
<keyword evidence="2" id="KW-1185">Reference proteome</keyword>
<dbReference type="OMA" id="CCRCVNY"/>
<dbReference type="FunCoup" id="A0A1U8B0A0">
    <property type="interactions" value="342"/>
</dbReference>
<dbReference type="Pfam" id="PF07859">
    <property type="entry name" value="Abhydrolase_3"/>
    <property type="match status" value="1"/>
</dbReference>
<dbReference type="AlphaFoldDB" id="A0A1U8B0A0"/>
<dbReference type="Gene3D" id="3.40.50.1820">
    <property type="entry name" value="alpha/beta hydrolase"/>
    <property type="match status" value="1"/>
</dbReference>
<evidence type="ECO:0000313" key="3">
    <source>
        <dbReference type="RefSeq" id="XP_010274017.1"/>
    </source>
</evidence>
<dbReference type="RefSeq" id="XP_010274017.1">
    <property type="nucleotide sequence ID" value="XM_010275715.2"/>
</dbReference>
<proteinExistence type="predicted"/>
<name>A0A1U8B0A0_NELNU</name>
<accession>A0A1U8B0A0</accession>
<dbReference type="InterPro" id="IPR029058">
    <property type="entry name" value="AB_hydrolase_fold"/>
</dbReference>
<evidence type="ECO:0000313" key="2">
    <source>
        <dbReference type="Proteomes" id="UP000189703"/>
    </source>
</evidence>
<feature type="domain" description="Alpha/beta hydrolase fold-3" evidence="1">
    <location>
        <begin position="85"/>
        <end position="308"/>
    </location>
</feature>
<dbReference type="Proteomes" id="UP000189703">
    <property type="component" value="Unplaced"/>
</dbReference>
<evidence type="ECO:0000259" key="1">
    <source>
        <dbReference type="Pfam" id="PF07859"/>
    </source>
</evidence>
<dbReference type="OrthoDB" id="408631at2759"/>
<dbReference type="KEGG" id="nnu:104609411"/>
<sequence>MAVQLSATDSGINPYGFLRIVLHPDGTLTRLDAYATVDDGTTEQNSAVLTKDITLDPTKKTWLRIFRPRQLPPSFSSSSEKLPLVVYFHGGGFIVGGANWKMFHDLCVSMAVEFPALVVSVGYRLAPEHRLPTAYEDSVEALHWIKNQASSDGMNSEEWLRDLADFSRCFLVGTSAGGNIAFHVGLRALEVARELEPIKITGLILHDPFFGASERTKSELKLANDPILPLAATDLMWNLSLPKGFDRDHVYCNPMKLDPVANQIGILGRCLVTGWSGDLLIDAQLEFIRLLEREGASVVPFLQEEGYHAQEIFEPEKAPPLLKAIKDFIFNATL</sequence>
<dbReference type="GeneID" id="104609411"/>
<dbReference type="InParanoid" id="A0A1U8B0A0"/>
<dbReference type="InterPro" id="IPR050466">
    <property type="entry name" value="Carboxylest/Gibb_receptor"/>
</dbReference>
<reference evidence="3" key="1">
    <citation type="submission" date="2025-08" db="UniProtKB">
        <authorList>
            <consortium name="RefSeq"/>
        </authorList>
    </citation>
    <scope>IDENTIFICATION</scope>
</reference>
<dbReference type="InterPro" id="IPR013094">
    <property type="entry name" value="AB_hydrolase_3"/>
</dbReference>
<dbReference type="GO" id="GO:0016787">
    <property type="term" value="F:hydrolase activity"/>
    <property type="evidence" value="ECO:0007669"/>
    <property type="project" value="InterPro"/>
</dbReference>